<dbReference type="EMBL" id="QUZK01000042">
    <property type="protein sequence ID" value="RFF29695.1"/>
    <property type="molecule type" value="Genomic_DNA"/>
</dbReference>
<evidence type="ECO:0000256" key="7">
    <source>
        <dbReference type="ARBA" id="ARBA00022729"/>
    </source>
</evidence>
<keyword evidence="21" id="KW-1185">Reference proteome</keyword>
<dbReference type="RefSeq" id="WP_116651279.1">
    <property type="nucleotide sequence ID" value="NZ_QUZK01000042.1"/>
</dbReference>
<dbReference type="InterPro" id="IPR003834">
    <property type="entry name" value="Cyt_c_assmbl_TM_dom"/>
</dbReference>
<dbReference type="Proteomes" id="UP000260351">
    <property type="component" value="Unassembled WGS sequence"/>
</dbReference>
<keyword evidence="6 18" id="KW-0812">Transmembrane</keyword>
<evidence type="ECO:0000256" key="6">
    <source>
        <dbReference type="ARBA" id="ARBA00022692"/>
    </source>
</evidence>
<dbReference type="InterPro" id="IPR022910">
    <property type="entry name" value="Thiol_diS_interchange_DbsD"/>
</dbReference>
<keyword evidence="4 18" id="KW-1003">Cell membrane</keyword>
<comment type="similarity">
    <text evidence="2 18">Belongs to the thioredoxin family. DsbD subfamily.</text>
</comment>
<feature type="transmembrane region" description="Helical" evidence="18">
    <location>
        <begin position="602"/>
        <end position="622"/>
    </location>
</feature>
<feature type="transmembrane region" description="Helical" evidence="18">
    <location>
        <begin position="391"/>
        <end position="416"/>
    </location>
</feature>
<accession>A0A3E1K6Q1</accession>
<dbReference type="InterPro" id="IPR028250">
    <property type="entry name" value="DsbDN"/>
</dbReference>
<evidence type="ECO:0000256" key="4">
    <source>
        <dbReference type="ARBA" id="ARBA00022475"/>
    </source>
</evidence>
<evidence type="ECO:0000256" key="10">
    <source>
        <dbReference type="ARBA" id="ARBA00022989"/>
    </source>
</evidence>
<dbReference type="InterPro" id="IPR013766">
    <property type="entry name" value="Thioredoxin_domain"/>
</dbReference>
<evidence type="ECO:0000256" key="12">
    <source>
        <dbReference type="ARBA" id="ARBA00023027"/>
    </source>
</evidence>
<dbReference type="Gene3D" id="2.60.40.1250">
    <property type="entry name" value="Thiol:disulfide interchange protein DsbD, N-terminal domain"/>
    <property type="match status" value="2"/>
</dbReference>
<dbReference type="EC" id="1.8.1.8" evidence="18"/>
<feature type="transmembrane region" description="Helical" evidence="18">
    <location>
        <begin position="350"/>
        <end position="379"/>
    </location>
</feature>
<feature type="disulfide bond" description="Redox-active" evidence="18">
    <location>
        <begin position="681"/>
        <end position="684"/>
    </location>
</feature>
<dbReference type="SUPFAM" id="SSF52833">
    <property type="entry name" value="Thioredoxin-like"/>
    <property type="match status" value="1"/>
</dbReference>
<dbReference type="Pfam" id="PF11412">
    <property type="entry name" value="DsbD_N"/>
    <property type="match status" value="2"/>
</dbReference>
<dbReference type="PROSITE" id="PS51352">
    <property type="entry name" value="THIOREDOXIN_2"/>
    <property type="match status" value="1"/>
</dbReference>
<keyword evidence="11 18" id="KW-0560">Oxidoreductase</keyword>
<keyword evidence="10 18" id="KW-1133">Transmembrane helix</keyword>
<feature type="transmembrane region" description="Helical" evidence="18">
    <location>
        <begin position="507"/>
        <end position="533"/>
    </location>
</feature>
<sequence>MTLRLTRIIALAACLWPAVVLSQINPGDLLPLEEAFVLEASAEGRDLVLHWEIADGYYLYRHAFSVDSADESMILGQPVIPPGKETVDEFFGQTETFRESVTVRVPLETIPDSGWVISRVDFQGCADLGVCYPPHRKTVRVKVAATDVEREGRPNGENILGVSAPEGNALSELLGHQREEALPAVEAFQVEAIAGGPSSILVRATARSGYYLYRESFDFRIETDDMLVAGFDLPPGEEKTDEYFGRTRVFFGEVEFPLSLQRHDDGRPQEITLVAEFQGCLEDGICYPPMERNLVVSLPAVPGGTATASMEAAGSRVEPERSHPDMAKTVPPAGKPDGLARFIEQQPLPLAMGLFVLLGIGLAFTPCVFPMIPILSGIIAGEGGEITRGRAFGLSFIFVLAMSLTYTAVGVIAALAGYNLQAVFQNPWVIGSFAAIFVVLAMAMFGFYNLQMPTSWQSRLSQISSRQSGGNFIGAGIMGFLSALIVGPCVTAPLIGILIFISQTGDAALGGGVLFALSIGMGLPLLAIGVGLGHWLPRAGGWMDAVKSVFGVGLLALAIWMLQRVVPGAVIMLLWGALSIGSGVYLGALTQLDPDLGGWRKIRQALGVMLLIMGTAQFVGALSGGRDWIRPLDHLIDAGGPGGTAAIEAPVFHKVDTLSQLRAAIAESDRPVFLDFYADWCVDCVRMEQRTFSDPAVADRMADFTLLKADITDYNDEHQAMLRHFELIGPPAYLFFIGGEELPQYRMFGFLGPEEFLTLLDEVKG</sequence>
<evidence type="ECO:0000256" key="11">
    <source>
        <dbReference type="ARBA" id="ARBA00023002"/>
    </source>
</evidence>
<keyword evidence="7" id="KW-0732">Signal</keyword>
<feature type="disulfide bond" description="Redox-active" evidence="18">
    <location>
        <begin position="367"/>
        <end position="489"/>
    </location>
</feature>
<evidence type="ECO:0000256" key="13">
    <source>
        <dbReference type="ARBA" id="ARBA00023136"/>
    </source>
</evidence>
<evidence type="ECO:0000256" key="16">
    <source>
        <dbReference type="ARBA" id="ARBA00047388"/>
    </source>
</evidence>
<dbReference type="GO" id="GO:0047134">
    <property type="term" value="F:protein-disulfide reductase [NAD(P)H] activity"/>
    <property type="evidence" value="ECO:0007669"/>
    <property type="project" value="UniProtKB-UniRule"/>
</dbReference>
<evidence type="ECO:0000256" key="15">
    <source>
        <dbReference type="ARBA" id="ARBA00023284"/>
    </source>
</evidence>
<dbReference type="Pfam" id="PF13899">
    <property type="entry name" value="Thioredoxin_7"/>
    <property type="match status" value="1"/>
</dbReference>
<feature type="transmembrane region" description="Helical" evidence="18">
    <location>
        <begin position="545"/>
        <end position="563"/>
    </location>
</feature>
<feature type="transmembrane region" description="Helical" evidence="18">
    <location>
        <begin position="428"/>
        <end position="450"/>
    </location>
</feature>
<dbReference type="Pfam" id="PF02683">
    <property type="entry name" value="DsbD_TM"/>
    <property type="match status" value="1"/>
</dbReference>
<keyword evidence="5 18" id="KW-0997">Cell inner membrane</keyword>
<feature type="transmembrane region" description="Helical" evidence="18">
    <location>
        <begin position="569"/>
        <end position="590"/>
    </location>
</feature>
<protein>
    <recommendedName>
        <fullName evidence="18">Thiol:disulfide interchange protein DsbD</fullName>
        <ecNumber evidence="18">1.8.1.8</ecNumber>
    </recommendedName>
    <alternativeName>
        <fullName evidence="18">Protein-disulfide reductase</fullName>
        <shortName evidence="18">Disulfide reductase</shortName>
    </alternativeName>
</protein>
<keyword evidence="14 18" id="KW-1015">Disulfide bond</keyword>
<comment type="caution">
    <text evidence="20">The sequence shown here is derived from an EMBL/GenBank/DDBJ whole genome shotgun (WGS) entry which is preliminary data.</text>
</comment>
<reference evidence="20 21" key="1">
    <citation type="submission" date="2018-08" db="EMBL/GenBank/DDBJ databases">
        <title>Wenzhouxiangella salilacus sp. nov., a novel bacterium isolated from a saline lake in Xinjiang Province, China.</title>
        <authorList>
            <person name="Han S."/>
        </authorList>
    </citation>
    <scope>NUCLEOTIDE SEQUENCE [LARGE SCALE GENOMIC DNA]</scope>
    <source>
        <strain evidence="20 21">XDB06</strain>
    </source>
</reference>
<evidence type="ECO:0000256" key="9">
    <source>
        <dbReference type="ARBA" id="ARBA00022982"/>
    </source>
</evidence>
<evidence type="ECO:0000256" key="5">
    <source>
        <dbReference type="ARBA" id="ARBA00022519"/>
    </source>
</evidence>
<evidence type="ECO:0000256" key="8">
    <source>
        <dbReference type="ARBA" id="ARBA00022748"/>
    </source>
</evidence>
<dbReference type="GO" id="GO:0009055">
    <property type="term" value="F:electron transfer activity"/>
    <property type="evidence" value="ECO:0007669"/>
    <property type="project" value="UniProtKB-UniRule"/>
</dbReference>
<dbReference type="HAMAP" id="MF_00399">
    <property type="entry name" value="DbsD"/>
    <property type="match status" value="1"/>
</dbReference>
<keyword evidence="13 18" id="KW-0472">Membrane</keyword>
<comment type="catalytic activity">
    <reaction evidence="17 18">
        <text>[protein]-dithiol + NADP(+) = [protein]-disulfide + NADPH + H(+)</text>
        <dbReference type="Rhea" id="RHEA:18753"/>
        <dbReference type="Rhea" id="RHEA-COMP:10593"/>
        <dbReference type="Rhea" id="RHEA-COMP:10594"/>
        <dbReference type="ChEBI" id="CHEBI:15378"/>
        <dbReference type="ChEBI" id="CHEBI:29950"/>
        <dbReference type="ChEBI" id="CHEBI:50058"/>
        <dbReference type="ChEBI" id="CHEBI:57783"/>
        <dbReference type="ChEBI" id="CHEBI:58349"/>
        <dbReference type="EC" id="1.8.1.8"/>
    </reaction>
</comment>
<keyword evidence="3 18" id="KW-0813">Transport</keyword>
<dbReference type="NCBIfam" id="NF001419">
    <property type="entry name" value="PRK00293.1"/>
    <property type="match status" value="1"/>
</dbReference>
<comment type="subcellular location">
    <subcellularLocation>
        <location evidence="1 18">Cell inner membrane</location>
        <topology evidence="1 18">Multi-pass membrane protein</topology>
    </subcellularLocation>
</comment>
<evidence type="ECO:0000313" key="21">
    <source>
        <dbReference type="Proteomes" id="UP000260351"/>
    </source>
</evidence>
<dbReference type="SUPFAM" id="SSF74863">
    <property type="entry name" value="Thiol:disulfide interchange protein DsbD, N-terminal domain (DsbD-alpha)"/>
    <property type="match status" value="2"/>
</dbReference>
<feature type="disulfide bond" description="Redox-active" evidence="18">
    <location>
        <begin position="125"/>
        <end position="131"/>
    </location>
</feature>
<dbReference type="CDD" id="cd02953">
    <property type="entry name" value="DsbDgamma"/>
    <property type="match status" value="1"/>
</dbReference>
<dbReference type="InterPro" id="IPR035671">
    <property type="entry name" value="DsbD_gamma"/>
</dbReference>
<comment type="function">
    <text evidence="18">Required to facilitate the formation of correct disulfide bonds in some periplasmic proteins and for the assembly of the periplasmic c-type cytochromes. Acts by transferring electrons from cytoplasmic thioredoxin to the periplasm. This transfer involves a cascade of disulfide bond formation and reduction steps.</text>
</comment>
<dbReference type="AlphaFoldDB" id="A0A3E1K6Q1"/>
<keyword evidence="8 18" id="KW-0201">Cytochrome c-type biogenesis</keyword>
<name>A0A3E1K6Q1_9GAMM</name>
<evidence type="ECO:0000313" key="20">
    <source>
        <dbReference type="EMBL" id="RFF29695.1"/>
    </source>
</evidence>
<dbReference type="Gene3D" id="3.40.30.10">
    <property type="entry name" value="Glutaredoxin"/>
    <property type="match status" value="1"/>
</dbReference>
<proteinExistence type="inferred from homology"/>
<keyword evidence="15 18" id="KW-0676">Redox-active center</keyword>
<dbReference type="PANTHER" id="PTHR32234:SF0">
    <property type="entry name" value="THIOL:DISULFIDE INTERCHANGE PROTEIN DSBD"/>
    <property type="match status" value="1"/>
</dbReference>
<dbReference type="InterPro" id="IPR036929">
    <property type="entry name" value="DsbDN_sf"/>
</dbReference>
<evidence type="ECO:0000256" key="2">
    <source>
        <dbReference type="ARBA" id="ARBA00007241"/>
    </source>
</evidence>
<dbReference type="GO" id="GO:0017004">
    <property type="term" value="P:cytochrome complex assembly"/>
    <property type="evidence" value="ECO:0007669"/>
    <property type="project" value="UniProtKB-UniRule"/>
</dbReference>
<evidence type="ECO:0000256" key="14">
    <source>
        <dbReference type="ARBA" id="ARBA00023157"/>
    </source>
</evidence>
<dbReference type="InterPro" id="IPR036249">
    <property type="entry name" value="Thioredoxin-like_sf"/>
</dbReference>
<comment type="catalytic activity">
    <reaction evidence="16 18">
        <text>[protein]-dithiol + NAD(+) = [protein]-disulfide + NADH + H(+)</text>
        <dbReference type="Rhea" id="RHEA:18749"/>
        <dbReference type="Rhea" id="RHEA-COMP:10593"/>
        <dbReference type="Rhea" id="RHEA-COMP:10594"/>
        <dbReference type="ChEBI" id="CHEBI:15378"/>
        <dbReference type="ChEBI" id="CHEBI:29950"/>
        <dbReference type="ChEBI" id="CHEBI:50058"/>
        <dbReference type="ChEBI" id="CHEBI:57540"/>
        <dbReference type="ChEBI" id="CHEBI:57945"/>
        <dbReference type="EC" id="1.8.1.8"/>
    </reaction>
</comment>
<evidence type="ECO:0000256" key="17">
    <source>
        <dbReference type="ARBA" id="ARBA00047804"/>
    </source>
</evidence>
<organism evidence="20 21">
    <name type="scientific">Wenzhouxiangella sediminis</name>
    <dbReference type="NCBI Taxonomy" id="1792836"/>
    <lineage>
        <taxon>Bacteria</taxon>
        <taxon>Pseudomonadati</taxon>
        <taxon>Pseudomonadota</taxon>
        <taxon>Gammaproteobacteria</taxon>
        <taxon>Chromatiales</taxon>
        <taxon>Wenzhouxiangellaceae</taxon>
        <taxon>Wenzhouxiangella</taxon>
    </lineage>
</organism>
<feature type="domain" description="Thioredoxin" evidence="19">
    <location>
        <begin position="629"/>
        <end position="765"/>
    </location>
</feature>
<keyword evidence="9 18" id="KW-0249">Electron transport</keyword>
<dbReference type="OrthoDB" id="9811036at2"/>
<feature type="transmembrane region" description="Helical" evidence="18">
    <location>
        <begin position="471"/>
        <end position="501"/>
    </location>
</feature>
<keyword evidence="12 18" id="KW-0520">NAD</keyword>
<evidence type="ECO:0000256" key="1">
    <source>
        <dbReference type="ARBA" id="ARBA00004429"/>
    </source>
</evidence>
<dbReference type="PANTHER" id="PTHR32234">
    <property type="entry name" value="THIOL:DISULFIDE INTERCHANGE PROTEIN DSBD"/>
    <property type="match status" value="1"/>
</dbReference>
<dbReference type="GO" id="GO:0005886">
    <property type="term" value="C:plasma membrane"/>
    <property type="evidence" value="ECO:0007669"/>
    <property type="project" value="UniProtKB-SubCell"/>
</dbReference>
<evidence type="ECO:0000256" key="18">
    <source>
        <dbReference type="HAMAP-Rule" id="MF_00399"/>
    </source>
</evidence>
<dbReference type="GO" id="GO:0045454">
    <property type="term" value="P:cell redox homeostasis"/>
    <property type="evidence" value="ECO:0007669"/>
    <property type="project" value="TreeGrafter"/>
</dbReference>
<gene>
    <name evidence="18 20" type="primary">dsbD</name>
    <name evidence="20" type="ORF">DZC52_11450</name>
</gene>
<evidence type="ECO:0000259" key="19">
    <source>
        <dbReference type="PROSITE" id="PS51352"/>
    </source>
</evidence>
<evidence type="ECO:0000256" key="3">
    <source>
        <dbReference type="ARBA" id="ARBA00022448"/>
    </source>
</evidence>